<dbReference type="AlphaFoldDB" id="A0A543I2S2"/>
<dbReference type="SUPFAM" id="SSF109854">
    <property type="entry name" value="DinB/YfiT-like putative metalloenzymes"/>
    <property type="match status" value="1"/>
</dbReference>
<evidence type="ECO:0000313" key="1">
    <source>
        <dbReference type="EMBL" id="TQM64893.1"/>
    </source>
</evidence>
<reference evidence="1 2" key="1">
    <citation type="submission" date="2019-06" db="EMBL/GenBank/DDBJ databases">
        <title>Genome sequencing of plant associated microbes to promote plant fitness in Sorghum bicolor and Oryza sativa.</title>
        <authorList>
            <person name="Coleman-Derr D."/>
        </authorList>
    </citation>
    <scope>NUCLEOTIDE SEQUENCE [LARGE SCALE GENOMIC DNA]</scope>
    <source>
        <strain evidence="1 2">KV-663</strain>
    </source>
</reference>
<comment type="caution">
    <text evidence="1">The sequence shown here is derived from an EMBL/GenBank/DDBJ whole genome shotgun (WGS) entry which is preliminary data.</text>
</comment>
<gene>
    <name evidence="1" type="ORF">FBY41_1275</name>
</gene>
<dbReference type="Proteomes" id="UP000316747">
    <property type="component" value="Unassembled WGS sequence"/>
</dbReference>
<dbReference type="EMBL" id="VFPM01000001">
    <property type="protein sequence ID" value="TQM64893.1"/>
    <property type="molecule type" value="Genomic_DNA"/>
</dbReference>
<accession>A0A543I2S2</accession>
<organism evidence="1 2">
    <name type="scientific">Humibacillus xanthopallidus</name>
    <dbReference type="NCBI Taxonomy" id="412689"/>
    <lineage>
        <taxon>Bacteria</taxon>
        <taxon>Bacillati</taxon>
        <taxon>Actinomycetota</taxon>
        <taxon>Actinomycetes</taxon>
        <taxon>Micrococcales</taxon>
        <taxon>Intrasporangiaceae</taxon>
        <taxon>Humibacillus</taxon>
    </lineage>
</organism>
<dbReference type="InterPro" id="IPR034660">
    <property type="entry name" value="DinB/YfiT-like"/>
</dbReference>
<name>A0A543I2S2_9MICO</name>
<proteinExistence type="predicted"/>
<dbReference type="RefSeq" id="WP_260439638.1">
    <property type="nucleotide sequence ID" value="NZ_VFPM01000001.1"/>
</dbReference>
<keyword evidence="2" id="KW-1185">Reference proteome</keyword>
<evidence type="ECO:0000313" key="2">
    <source>
        <dbReference type="Proteomes" id="UP000316747"/>
    </source>
</evidence>
<protein>
    <recommendedName>
        <fullName evidence="3">Mycothiol maleylpyruvate isomerase-like protein</fullName>
    </recommendedName>
</protein>
<evidence type="ECO:0008006" key="3">
    <source>
        <dbReference type="Google" id="ProtNLM"/>
    </source>
</evidence>
<sequence length="196" mass="20737">MSDVVGQAVDEMRAALTPASERSWDVTAGELEWTCRATAAHVADDLFSYASQVIAQPRRGYLPIEAMIDPAASNVEILGAVAMCGRLLTLAVDAASSDSRAWHPYGTSDPDGFAAMGVVEILVHCYDIATGLGVAWRPPAQLCIPVLQRLFPGAPPGDPSDVLLHVTGRRALPGLERLTDWSWDSSVPTDPGGSAV</sequence>